<reference evidence="3" key="1">
    <citation type="submission" date="2023-07" db="EMBL/GenBank/DDBJ databases">
        <title>Genome sequencing of Purple Non-Sulfur Bacteria from various extreme environments.</title>
        <authorList>
            <person name="Mayer M."/>
        </authorList>
    </citation>
    <scope>NUCLEOTIDE SEQUENCE [LARGE SCALE GENOMIC DNA]</scope>
    <source>
        <strain evidence="3">DSM 17935</strain>
    </source>
</reference>
<organism evidence="2 3">
    <name type="scientific">Rhodobium gokarnense</name>
    <dbReference type="NCBI Taxonomy" id="364296"/>
    <lineage>
        <taxon>Bacteria</taxon>
        <taxon>Pseudomonadati</taxon>
        <taxon>Pseudomonadota</taxon>
        <taxon>Alphaproteobacteria</taxon>
        <taxon>Hyphomicrobiales</taxon>
        <taxon>Rhodobiaceae</taxon>
        <taxon>Rhodobium</taxon>
    </lineage>
</organism>
<evidence type="ECO:0000313" key="3">
    <source>
        <dbReference type="Proteomes" id="UP001209755"/>
    </source>
</evidence>
<keyword evidence="3" id="KW-1185">Reference proteome</keyword>
<dbReference type="InterPro" id="IPR011604">
    <property type="entry name" value="PDDEXK-like_dom_sf"/>
</dbReference>
<dbReference type="Pfam" id="PF12684">
    <property type="entry name" value="DUF3799"/>
    <property type="match status" value="1"/>
</dbReference>
<dbReference type="Gene3D" id="3.90.320.10">
    <property type="match status" value="1"/>
</dbReference>
<feature type="domain" description="Putative exodeoxyribonuclease 8 PDDEXK-like" evidence="1">
    <location>
        <begin position="44"/>
        <end position="276"/>
    </location>
</feature>
<gene>
    <name evidence="2" type="ORF">M2319_004044</name>
</gene>
<evidence type="ECO:0000313" key="2">
    <source>
        <dbReference type="EMBL" id="MCW2309685.1"/>
    </source>
</evidence>
<dbReference type="InterPro" id="IPR024432">
    <property type="entry name" value="Put_RecE_PDDEXK-like_dom"/>
</dbReference>
<comment type="caution">
    <text evidence="2">The sequence shown here is derived from an EMBL/GenBank/DDBJ whole genome shotgun (WGS) entry which is preliminary data.</text>
</comment>
<evidence type="ECO:0000259" key="1">
    <source>
        <dbReference type="Pfam" id="PF12684"/>
    </source>
</evidence>
<proteinExistence type="predicted"/>
<protein>
    <recommendedName>
        <fullName evidence="1">Putative exodeoxyribonuclease 8 PDDEXK-like domain-containing protein</fullName>
    </recommendedName>
</protein>
<dbReference type="RefSeq" id="WP_264603265.1">
    <property type="nucleotide sequence ID" value="NZ_JAOQNS010000014.1"/>
</dbReference>
<accession>A0ABT3HH03</accession>
<dbReference type="EMBL" id="JAOQNS010000014">
    <property type="protein sequence ID" value="MCW2309685.1"/>
    <property type="molecule type" value="Genomic_DNA"/>
</dbReference>
<sequence length="315" mass="36067">MIPWNGHPITEPGTYTGMPLDFYHGKPTGPEPCISSSGLRTIWTKSEAHYWCDSPYNPRREDQKDESDAVILGRAAHHLLLGEQEFSKRFVLRPERVDGAAWNGNRTACKEWLEMMKDSGLTVLTPTQREKILRIRDALANHPAVQSGMLDGDVETSTFWKDEETGIWLRSRPDVRPSDDDYTDLKVTHSVQTEDFVRSMRMFRYDMQGALVGWGHEVMTGRPITSFTLVCVESSAPYCVRVFTLDPKDQMRAAKCCRWALKRFKRAWDTGCWPGPHGYDDVETFRFPEWAADKMEAEISKARDEAIFHGQEAAE</sequence>
<dbReference type="Proteomes" id="UP001209755">
    <property type="component" value="Unassembled WGS sequence"/>
</dbReference>
<name>A0ABT3HH03_9HYPH</name>